<sequence>MDTQVIVAIAAIVASSAFSGAALFLNYLAVKRQNRLAVASRYSEVSKTLSDETCVIADIIGFAENRFEHQTEEQKENGQEYIKEYRNRLQEIDSLQKVISNRFKHLDEDDPAEIEELILVNHSYFTSAQRTLNQIRANNA</sequence>
<evidence type="ECO:0000313" key="2">
    <source>
        <dbReference type="EMBL" id="UZW74503.1"/>
    </source>
</evidence>
<accession>A0A9E8HH01</accession>
<evidence type="ECO:0000256" key="1">
    <source>
        <dbReference type="SAM" id="Phobius"/>
    </source>
</evidence>
<dbReference type="AlphaFoldDB" id="A0A9E8HH01"/>
<feature type="transmembrane region" description="Helical" evidence="1">
    <location>
        <begin position="6"/>
        <end position="28"/>
    </location>
</feature>
<proteinExistence type="predicted"/>
<evidence type="ECO:0000313" key="3">
    <source>
        <dbReference type="Proteomes" id="UP001164472"/>
    </source>
</evidence>
<dbReference type="KEGG" id="asem:NNL22_15990"/>
<reference evidence="2" key="1">
    <citation type="submission" date="2022-07" db="EMBL/GenBank/DDBJ databases">
        <title>Alkalimarinus sp. nov., isolated from gut of a Alitta virens.</title>
        <authorList>
            <person name="Yang A.I."/>
            <person name="Shin N.-R."/>
        </authorList>
    </citation>
    <scope>NUCLEOTIDE SEQUENCE</scope>
    <source>
        <strain evidence="2">FA028</strain>
    </source>
</reference>
<dbReference type="Proteomes" id="UP001164472">
    <property type="component" value="Chromosome"/>
</dbReference>
<dbReference type="RefSeq" id="WP_251812553.1">
    <property type="nucleotide sequence ID" value="NZ_CP101527.1"/>
</dbReference>
<keyword evidence="1" id="KW-1133">Transmembrane helix</keyword>
<protein>
    <submittedName>
        <fullName evidence="2">Uncharacterized protein</fullName>
    </submittedName>
</protein>
<keyword evidence="1" id="KW-0472">Membrane</keyword>
<gene>
    <name evidence="2" type="ORF">NNL22_15990</name>
</gene>
<dbReference type="EMBL" id="CP101527">
    <property type="protein sequence ID" value="UZW74503.1"/>
    <property type="molecule type" value="Genomic_DNA"/>
</dbReference>
<organism evidence="2 3">
    <name type="scientific">Alkalimarinus sediminis</name>
    <dbReference type="NCBI Taxonomy" id="1632866"/>
    <lineage>
        <taxon>Bacteria</taxon>
        <taxon>Pseudomonadati</taxon>
        <taxon>Pseudomonadota</taxon>
        <taxon>Gammaproteobacteria</taxon>
        <taxon>Alteromonadales</taxon>
        <taxon>Alteromonadaceae</taxon>
        <taxon>Alkalimarinus</taxon>
    </lineage>
</organism>
<keyword evidence="3" id="KW-1185">Reference proteome</keyword>
<keyword evidence="1" id="KW-0812">Transmembrane</keyword>
<name>A0A9E8HH01_9ALTE</name>